<dbReference type="InterPro" id="IPR020566">
    <property type="entry name" value="His_synth_bifunc_HisB"/>
</dbReference>
<dbReference type="PROSITE" id="PS00955">
    <property type="entry name" value="IGP_DEHYDRATASE_2"/>
    <property type="match status" value="1"/>
</dbReference>
<dbReference type="CDD" id="cd07503">
    <property type="entry name" value="HAD_HisB-N"/>
    <property type="match status" value="1"/>
</dbReference>
<feature type="binding site" evidence="12">
    <location>
        <position position="105"/>
    </location>
    <ligand>
        <name>Zn(2+)</name>
        <dbReference type="ChEBI" id="CHEBI:29105"/>
    </ligand>
</feature>
<feature type="binding site" evidence="12">
    <location>
        <position position="97"/>
    </location>
    <ligand>
        <name>Zn(2+)</name>
        <dbReference type="ChEBI" id="CHEBI:29105"/>
    </ligand>
</feature>
<dbReference type="NCBIfam" id="NF003937">
    <property type="entry name" value="PRK05446.1"/>
    <property type="match status" value="1"/>
</dbReference>
<keyword evidence="8 12" id="KW-0460">Magnesium</keyword>
<comment type="catalytic activity">
    <reaction evidence="12">
        <text>L-histidinol phosphate + H2O = L-histidinol + phosphate</text>
        <dbReference type="Rhea" id="RHEA:14465"/>
        <dbReference type="ChEBI" id="CHEBI:15377"/>
        <dbReference type="ChEBI" id="CHEBI:43474"/>
        <dbReference type="ChEBI" id="CHEBI:57699"/>
        <dbReference type="ChEBI" id="CHEBI:57980"/>
        <dbReference type="EC" id="3.1.3.15"/>
    </reaction>
</comment>
<keyword evidence="5 12" id="KW-0479">Metal-binding</keyword>
<dbReference type="PANTHER" id="PTHR23133">
    <property type="entry name" value="IMIDAZOLEGLYCEROL-PHOSPHATE DEHYDRATASE HIS7"/>
    <property type="match status" value="1"/>
</dbReference>
<dbReference type="Gene3D" id="3.40.50.1000">
    <property type="entry name" value="HAD superfamily/HAD-like"/>
    <property type="match status" value="1"/>
</dbReference>
<evidence type="ECO:0000256" key="6">
    <source>
        <dbReference type="ARBA" id="ARBA00022801"/>
    </source>
</evidence>
<dbReference type="NCBIfam" id="TIGR01261">
    <property type="entry name" value="hisB_Nterm"/>
    <property type="match status" value="1"/>
</dbReference>
<dbReference type="InterPro" id="IPR013954">
    <property type="entry name" value="PNK3P"/>
</dbReference>
<evidence type="ECO:0000256" key="3">
    <source>
        <dbReference type="ARBA" id="ARBA00022490"/>
    </source>
</evidence>
<evidence type="ECO:0000256" key="11">
    <source>
        <dbReference type="ARBA" id="ARBA00023268"/>
    </source>
</evidence>
<feature type="binding site" evidence="12">
    <location>
        <position position="99"/>
    </location>
    <ligand>
        <name>Zn(2+)</name>
        <dbReference type="ChEBI" id="CHEBI:29105"/>
    </ligand>
</feature>
<dbReference type="InterPro" id="IPR006549">
    <property type="entry name" value="HAD-SF_hydro_IIIA"/>
</dbReference>
<dbReference type="Proteomes" id="UP000192408">
    <property type="component" value="Unassembled WGS sequence"/>
</dbReference>
<feature type="binding site" evidence="12">
    <location>
        <position position="13"/>
    </location>
    <ligand>
        <name>Mg(2+)</name>
        <dbReference type="ChEBI" id="CHEBI:18420"/>
    </ligand>
</feature>
<evidence type="ECO:0000256" key="10">
    <source>
        <dbReference type="ARBA" id="ARBA00023239"/>
    </source>
</evidence>
<dbReference type="HAMAP" id="MF_01022">
    <property type="entry name" value="Bifunc_HisB"/>
    <property type="match status" value="1"/>
</dbReference>
<gene>
    <name evidence="12" type="primary">hisB</name>
    <name evidence="13" type="ORF">SAMN05660772_00059</name>
</gene>
<dbReference type="EC" id="4.2.1.19" evidence="12"/>
<name>A0A1W1UAQ5_9PAST</name>
<evidence type="ECO:0000256" key="4">
    <source>
        <dbReference type="ARBA" id="ARBA00022605"/>
    </source>
</evidence>
<evidence type="ECO:0000256" key="12">
    <source>
        <dbReference type="HAMAP-Rule" id="MF_01022"/>
    </source>
</evidence>
<comment type="subcellular location">
    <subcellularLocation>
        <location evidence="12">Cytoplasm</location>
    </subcellularLocation>
</comment>
<dbReference type="HAMAP" id="MF_00076">
    <property type="entry name" value="HisB"/>
    <property type="match status" value="1"/>
</dbReference>
<dbReference type="GO" id="GO:0000105">
    <property type="term" value="P:L-histidine biosynthetic process"/>
    <property type="evidence" value="ECO:0007669"/>
    <property type="project" value="UniProtKB-UniRule"/>
</dbReference>
<feature type="active site" description="Proton donor" evidence="12">
    <location>
        <position position="15"/>
    </location>
</feature>
<keyword evidence="10 12" id="KW-0456">Lyase</keyword>
<feature type="binding site" evidence="12">
    <location>
        <position position="134"/>
    </location>
    <ligand>
        <name>Mg(2+)</name>
        <dbReference type="ChEBI" id="CHEBI:18420"/>
    </ligand>
</feature>
<dbReference type="NCBIfam" id="NF002111">
    <property type="entry name" value="PRK00951.2-1"/>
    <property type="match status" value="1"/>
</dbReference>
<comment type="pathway">
    <text evidence="12">Amino-acid biosynthesis; L-histidine biosynthesis; L-histidine from 5-phospho-alpha-D-ribose 1-diphosphate: step 8/9.</text>
</comment>
<dbReference type="STRING" id="1122938.SAMN05660772_00059"/>
<evidence type="ECO:0000256" key="7">
    <source>
        <dbReference type="ARBA" id="ARBA00022833"/>
    </source>
</evidence>
<dbReference type="GO" id="GO:0046872">
    <property type="term" value="F:metal ion binding"/>
    <property type="evidence" value="ECO:0007669"/>
    <property type="project" value="UniProtKB-KW"/>
</dbReference>
<feature type="binding site" evidence="12">
    <location>
        <position position="107"/>
    </location>
    <ligand>
        <name>Zn(2+)</name>
        <dbReference type="ChEBI" id="CHEBI:29105"/>
    </ligand>
</feature>
<evidence type="ECO:0000256" key="9">
    <source>
        <dbReference type="ARBA" id="ARBA00023102"/>
    </source>
</evidence>
<dbReference type="PANTHER" id="PTHR23133:SF2">
    <property type="entry name" value="IMIDAZOLEGLYCEROL-PHOSPHATE DEHYDRATASE"/>
    <property type="match status" value="1"/>
</dbReference>
<evidence type="ECO:0000256" key="8">
    <source>
        <dbReference type="ARBA" id="ARBA00022842"/>
    </source>
</evidence>
<dbReference type="InterPro" id="IPR006543">
    <property type="entry name" value="Histidinol-phos"/>
</dbReference>
<comment type="cofactor">
    <cofactor evidence="1 12">
        <name>Mg(2+)</name>
        <dbReference type="ChEBI" id="CHEBI:18420"/>
    </cofactor>
</comment>
<dbReference type="InterPro" id="IPR036412">
    <property type="entry name" value="HAD-like_sf"/>
</dbReference>
<comment type="similarity">
    <text evidence="12">In the N-terminal section; belongs to the histidinol-phosphatase family.</text>
</comment>
<dbReference type="RefSeq" id="WP_084255183.1">
    <property type="nucleotide sequence ID" value="NZ_FWWV01000001.1"/>
</dbReference>
<dbReference type="SUPFAM" id="SSF56784">
    <property type="entry name" value="HAD-like"/>
    <property type="match status" value="1"/>
</dbReference>
<dbReference type="InterPro" id="IPR020568">
    <property type="entry name" value="Ribosomal_Su5_D2-typ_SF"/>
</dbReference>
<dbReference type="Pfam" id="PF00475">
    <property type="entry name" value="IGPD"/>
    <property type="match status" value="1"/>
</dbReference>
<dbReference type="Pfam" id="PF08645">
    <property type="entry name" value="PNK3P"/>
    <property type="match status" value="1"/>
</dbReference>
<comment type="catalytic activity">
    <reaction evidence="12">
        <text>D-erythro-1-(imidazol-4-yl)glycerol 3-phosphate = 3-(imidazol-4-yl)-2-oxopropyl phosphate + H2O</text>
        <dbReference type="Rhea" id="RHEA:11040"/>
        <dbReference type="ChEBI" id="CHEBI:15377"/>
        <dbReference type="ChEBI" id="CHEBI:57766"/>
        <dbReference type="ChEBI" id="CHEBI:58278"/>
        <dbReference type="EC" id="4.2.1.19"/>
    </reaction>
</comment>
<dbReference type="InterPro" id="IPR000807">
    <property type="entry name" value="ImidazoleglycerolP_deHydtase"/>
</dbReference>
<organism evidence="13 14">
    <name type="scientific">Pasteurella testudinis DSM 23072</name>
    <dbReference type="NCBI Taxonomy" id="1122938"/>
    <lineage>
        <taxon>Bacteria</taxon>
        <taxon>Pseudomonadati</taxon>
        <taxon>Pseudomonadota</taxon>
        <taxon>Gammaproteobacteria</taxon>
        <taxon>Pasteurellales</taxon>
        <taxon>Pasteurellaceae</taxon>
        <taxon>Pasteurella</taxon>
    </lineage>
</organism>
<dbReference type="InterPro" id="IPR023214">
    <property type="entry name" value="HAD_sf"/>
</dbReference>
<evidence type="ECO:0000256" key="1">
    <source>
        <dbReference type="ARBA" id="ARBA00001946"/>
    </source>
</evidence>
<proteinExistence type="inferred from homology"/>
<keyword evidence="6 12" id="KW-0378">Hydrolase</keyword>
<dbReference type="GO" id="GO:0004424">
    <property type="term" value="F:imidazoleglycerol-phosphate dehydratase activity"/>
    <property type="evidence" value="ECO:0007669"/>
    <property type="project" value="UniProtKB-UniRule"/>
</dbReference>
<reference evidence="14" key="1">
    <citation type="submission" date="2017-04" db="EMBL/GenBank/DDBJ databases">
        <authorList>
            <person name="Varghese N."/>
            <person name="Submissions S."/>
        </authorList>
    </citation>
    <scope>NUCLEOTIDE SEQUENCE [LARGE SCALE GENOMIC DNA]</scope>
    <source>
        <strain evidence="14">DSM 23072</strain>
    </source>
</reference>
<evidence type="ECO:0000313" key="14">
    <source>
        <dbReference type="Proteomes" id="UP000192408"/>
    </source>
</evidence>
<keyword evidence="4 12" id="KW-0028">Amino-acid biosynthesis</keyword>
<dbReference type="GO" id="GO:0004401">
    <property type="term" value="F:histidinol-phosphatase activity"/>
    <property type="evidence" value="ECO:0007669"/>
    <property type="project" value="UniProtKB-UniRule"/>
</dbReference>
<dbReference type="GO" id="GO:0005737">
    <property type="term" value="C:cytoplasm"/>
    <property type="evidence" value="ECO:0007669"/>
    <property type="project" value="UniProtKB-SubCell"/>
</dbReference>
<dbReference type="InterPro" id="IPR020565">
    <property type="entry name" value="ImidazoleglycerP_deHydtase_CS"/>
</dbReference>
<keyword evidence="3 12" id="KW-0963">Cytoplasm</keyword>
<comment type="pathway">
    <text evidence="2 12">Amino-acid biosynthesis; L-histidine biosynthesis; L-histidine from 5-phospho-alpha-D-ribose 1-diphosphate: step 6/9.</text>
</comment>
<sequence>MTQTTPQKILFIDRDGTLIDEPKTDFQIDTLEKLKFEPNVIPALLKLRDKGFRFVMVSNQDGLGTESLPQADFDKPHNAMMELFRSQGIEFDEVLICPHRPEDNCACRKPKLGLMKKYINKGLFDPKHSYVIGDRSTDMQLADNLGIAGLQYHPEKLNWDLIAEKILAKRVRKSGFKPRHAAVVRTTKETDIRVEVWLDEQGMNEIKTGLGFFDHMLDQIATHGGFRMKVTVDGDLHIDDHHTIEDTALALGEALKQALGNKRGIARFGFVLPMDECKAECAMDLSGRPYLKFKAKFTRDKVGDFSTEMAEHFFMSLSYALACTLHISVKGKNAHHQVEAIFKAFGRTLRQAIRIESDQLPSSKGVL</sequence>
<keyword evidence="7 12" id="KW-0862">Zinc</keyword>
<dbReference type="InterPro" id="IPR005954">
    <property type="entry name" value="HisB_N"/>
</dbReference>
<dbReference type="NCBIfam" id="NF002114">
    <property type="entry name" value="PRK00951.2-4"/>
    <property type="match status" value="1"/>
</dbReference>
<accession>A0A1W1UAQ5</accession>
<feature type="region of interest" description="Imidazoleglycerol-phosphate dehydratase" evidence="12">
    <location>
        <begin position="179"/>
        <end position="367"/>
    </location>
</feature>
<feature type="region of interest" description="Histidinol-phosphatase" evidence="12">
    <location>
        <begin position="1"/>
        <end position="178"/>
    </location>
</feature>
<evidence type="ECO:0000256" key="2">
    <source>
        <dbReference type="ARBA" id="ARBA00005047"/>
    </source>
</evidence>
<keyword evidence="9 12" id="KW-0368">Histidine biosynthesis</keyword>
<evidence type="ECO:0000256" key="5">
    <source>
        <dbReference type="ARBA" id="ARBA00022723"/>
    </source>
</evidence>
<dbReference type="SUPFAM" id="SSF54211">
    <property type="entry name" value="Ribosomal protein S5 domain 2-like"/>
    <property type="match status" value="2"/>
</dbReference>
<dbReference type="NCBIfam" id="TIGR01656">
    <property type="entry name" value="Histidinol-ppas"/>
    <property type="match status" value="1"/>
</dbReference>
<dbReference type="AlphaFoldDB" id="A0A1W1UAQ5"/>
<keyword evidence="14" id="KW-1185">Reference proteome</keyword>
<dbReference type="InterPro" id="IPR038494">
    <property type="entry name" value="IGPD_sf"/>
</dbReference>
<feature type="active site" description="Nucleophile" evidence="12">
    <location>
        <position position="13"/>
    </location>
</feature>
<dbReference type="FunFam" id="3.30.230.40:FF:000003">
    <property type="entry name" value="Imidazoleglycerol-phosphate dehydratase HisB"/>
    <property type="match status" value="1"/>
</dbReference>
<dbReference type="FunFam" id="3.30.230.40:FF:000001">
    <property type="entry name" value="Imidazoleglycerol-phosphate dehydratase HisB"/>
    <property type="match status" value="1"/>
</dbReference>
<evidence type="ECO:0000313" key="13">
    <source>
        <dbReference type="EMBL" id="SMB78176.1"/>
    </source>
</evidence>
<dbReference type="NCBIfam" id="TIGR01662">
    <property type="entry name" value="HAD-SF-IIIA"/>
    <property type="match status" value="1"/>
</dbReference>
<dbReference type="PROSITE" id="PS00954">
    <property type="entry name" value="IGP_DEHYDRATASE_1"/>
    <property type="match status" value="1"/>
</dbReference>
<feature type="binding site" evidence="12">
    <location>
        <position position="15"/>
    </location>
    <ligand>
        <name>Mg(2+)</name>
        <dbReference type="ChEBI" id="CHEBI:18420"/>
    </ligand>
</feature>
<dbReference type="UniPathway" id="UPA00031">
    <property type="reaction ID" value="UER00011"/>
</dbReference>
<comment type="cofactor">
    <cofactor evidence="12">
        <name>Zn(2+)</name>
        <dbReference type="ChEBI" id="CHEBI:29105"/>
    </cofactor>
</comment>
<dbReference type="FunFam" id="3.40.50.1000:FF:000061">
    <property type="entry name" value="Histidine biosynthesis bifunctional protein HisB"/>
    <property type="match status" value="1"/>
</dbReference>
<protein>
    <recommendedName>
        <fullName evidence="12">Histidine biosynthesis bifunctional protein HisB</fullName>
    </recommendedName>
    <domain>
        <recommendedName>
            <fullName evidence="12">Histidinol-phosphatase</fullName>
            <ecNumber evidence="12">3.1.3.15</ecNumber>
        </recommendedName>
    </domain>
    <domain>
        <recommendedName>
            <fullName evidence="12">Imidazoleglycerol-phosphate dehydratase</fullName>
            <shortName evidence="12">IGPD</shortName>
            <ecNumber evidence="12">4.2.1.19</ecNumber>
        </recommendedName>
    </domain>
</protein>
<keyword evidence="11 12" id="KW-0511">Multifunctional enzyme</keyword>
<dbReference type="CDD" id="cd07914">
    <property type="entry name" value="IGPD"/>
    <property type="match status" value="1"/>
</dbReference>
<dbReference type="EMBL" id="FWWV01000001">
    <property type="protein sequence ID" value="SMB78176.1"/>
    <property type="molecule type" value="Genomic_DNA"/>
</dbReference>
<dbReference type="Gene3D" id="3.30.230.40">
    <property type="entry name" value="Imidazole glycerol phosphate dehydratase, domain 1"/>
    <property type="match status" value="2"/>
</dbReference>
<dbReference type="EC" id="3.1.3.15" evidence="12"/>
<comment type="similarity">
    <text evidence="12">In the C-terminal section; belongs to the imidazoleglycerol-phosphate dehydratase family.</text>
</comment>